<sequence length="1458" mass="166077">MIFTSTASRLGKSSQTTATAQLGKKKTNMDNDDDMHLCLVCHTTIMGLLNYVQHKKTDCPGRKNAESQFGRQSVQDLPPNQISSEPSRENTENTSSLHFSSNVTVVSEPQLVNDFNLTSTSSQFLSPQPKESSSLKPLFQSSMTQSPISSSGYNMGFTHLSTAAQANPRIRQNLYQEQSVSRSTDREGNSFASVNLSDSFNDTQDFSDRGVVGLVQGDLLQRDDFSSNVNVRTTSISVDIPSSFSSLVSDISPASNGTVNPNDVISTESKLVPNPSESVDNFFLSLELRSKTSVETNQPVHKQSQRKEHAFILPDDCGERLAEDLPISNILSHLTFSSDEEDIDLNFADNVPLDDGLSDDSNDGFNLPTLHTGGKWKPGMGPGSKSFSSNLCSGKWKPGEAPEPKKRGRPPKRGRPRGKSMHETKKETVTGDKMYLCNFCNVSFYNRFQYSHHCGSKTHRENVFGKEGMQRREARVNLDDEHVQDQEQEDTPSSEKKLEEHEGPAIDENNAEQCDSTEYTKAISKDEQDPVHVCTICDKKYNNKYVMSRHLITKFHNNRSKGRPGAITLMQKYYKYIVRLSPFQCEICCFYFNQETYFKHHMESEAHMNNCKDLYGEMVCSLCSYKTHSHDELLVHLKSQEHEALVAKRNKLCIVKESHVKVGCRYCGMVMYSYTRLKRHIVRRHKDRKKTEPVKRVMGGFRPLCSVCNRQMSSQHALTIHMRRHKREKPYYCSPCNKGFTDKGALQMHEKTGKHTKAVVQLGQLSVKDVKNDKTDTNVFKTEEVISSECFKVDESMDDFSGNIEASERLHDYVSDGNDPSLKSRIVSKSVVSSQKNKPQRTKSNRRFKCDHCDFTVSSYNELRPHYLEVHSSKVKLCEVCDLVFLSDKAMNLHNHSKAHQENINKLSGNAADTNFFTCKVCKKRFSDENYCRFHEEFHHYSINSEEGVLKKYEGQDLTRKTFGAVLKKIECLHRTAEVECPECSRKLKKVNFIEHLRMHCNDKPFVCRLCTSGFISAVTLRRHLLSHFGCQERTCKHCGKDFKKTGSYEAHMALHEKEMAGDKKNNICETCGAAFYFPYQLRQHAKRHKERQFICTFPGCRWKFVYDTELKYHIRSHTNYKPYLCDICGYAGTTKTRLLRHSRTHTGERKFHCEYCEYKAGNYTHLHRHMRIHIGSKPYKCPYCDYSCNTHENIRKHIAKTKKHAGLKIYPCKFCDFATNVGNDFRNHLLDAHEDMVGGRHIEALSEFTGLYKRELDPKEPLEGTRIIPLKERKPRVSKLLNEQKQKSVRDPSLKDDANTSHISKAVLYFNQDHGNMSLRENVSNNQSHEVVNFCGGNDLRQVQDDSPFMPSAASQPLQLVNMTPVMLKPIDTSAKEHVTIASLQSSPAEHISFRTNTGTKFCQAQIQSGIRSLLSGQGGSFRQPLLSFAGEENESKDQMDEDGHNLVIDMAYGNQN</sequence>
<feature type="domain" description="C2H2-type" evidence="13">
    <location>
        <begin position="1034"/>
        <end position="1061"/>
    </location>
</feature>
<feature type="region of interest" description="Disordered" evidence="12">
    <location>
        <begin position="1279"/>
        <end position="1298"/>
    </location>
</feature>
<keyword evidence="10" id="KW-0539">Nucleus</keyword>
<dbReference type="InterPro" id="IPR013087">
    <property type="entry name" value="Znf_C2H2_type"/>
</dbReference>
<name>A0ABD3VG75_SINWO</name>
<feature type="domain" description="C2H2-type" evidence="13">
    <location>
        <begin position="703"/>
        <end position="730"/>
    </location>
</feature>
<feature type="compositionally biased region" description="Basic and acidic residues" evidence="12">
    <location>
        <begin position="1283"/>
        <end position="1298"/>
    </location>
</feature>
<evidence type="ECO:0000256" key="9">
    <source>
        <dbReference type="ARBA" id="ARBA00023163"/>
    </source>
</evidence>
<dbReference type="SMART" id="SM00451">
    <property type="entry name" value="ZnF_U1"/>
    <property type="match status" value="7"/>
</dbReference>
<dbReference type="PROSITE" id="PS50157">
    <property type="entry name" value="ZINC_FINGER_C2H2_2"/>
    <property type="match status" value="11"/>
</dbReference>
<dbReference type="InterPro" id="IPR036236">
    <property type="entry name" value="Znf_C2H2_sf"/>
</dbReference>
<feature type="compositionally biased region" description="Basic and acidic residues" evidence="12">
    <location>
        <begin position="493"/>
        <end position="504"/>
    </location>
</feature>
<gene>
    <name evidence="14" type="ORF">ACJMK2_009727</name>
</gene>
<protein>
    <recommendedName>
        <fullName evidence="13">C2H2-type domain-containing protein</fullName>
    </recommendedName>
</protein>
<feature type="domain" description="C2H2-type" evidence="13">
    <location>
        <begin position="1094"/>
        <end position="1123"/>
    </location>
</feature>
<keyword evidence="6" id="KW-0862">Zinc</keyword>
<reference evidence="14 15" key="1">
    <citation type="submission" date="2024-11" db="EMBL/GenBank/DDBJ databases">
        <title>Chromosome-level genome assembly of the freshwater bivalve Anodonta woodiana.</title>
        <authorList>
            <person name="Chen X."/>
        </authorList>
    </citation>
    <scope>NUCLEOTIDE SEQUENCE [LARGE SCALE GENOMIC DNA]</scope>
    <source>
        <strain evidence="14">MN2024</strain>
        <tissue evidence="14">Gills</tissue>
    </source>
</reference>
<feature type="region of interest" description="Disordered" evidence="12">
    <location>
        <begin position="59"/>
        <end position="95"/>
    </location>
</feature>
<feature type="compositionally biased region" description="Polar residues" evidence="12">
    <location>
        <begin position="1"/>
        <end position="20"/>
    </location>
</feature>
<keyword evidence="15" id="KW-1185">Reference proteome</keyword>
<comment type="similarity">
    <text evidence="2">Belongs to the krueppel C2H2-type zinc-finger protein family.</text>
</comment>
<feature type="compositionally biased region" description="Polar residues" evidence="12">
    <location>
        <begin position="66"/>
        <end position="85"/>
    </location>
</feature>
<evidence type="ECO:0000256" key="11">
    <source>
        <dbReference type="PROSITE-ProRule" id="PRU00042"/>
    </source>
</evidence>
<comment type="subcellular location">
    <subcellularLocation>
        <location evidence="1">Nucleus</location>
    </subcellularLocation>
</comment>
<dbReference type="PANTHER" id="PTHR24379:SF121">
    <property type="entry name" value="C2H2-TYPE DOMAIN-CONTAINING PROTEIN"/>
    <property type="match status" value="1"/>
</dbReference>
<organism evidence="14 15">
    <name type="scientific">Sinanodonta woodiana</name>
    <name type="common">Chinese pond mussel</name>
    <name type="synonym">Anodonta woodiana</name>
    <dbReference type="NCBI Taxonomy" id="1069815"/>
    <lineage>
        <taxon>Eukaryota</taxon>
        <taxon>Metazoa</taxon>
        <taxon>Spiralia</taxon>
        <taxon>Lophotrochozoa</taxon>
        <taxon>Mollusca</taxon>
        <taxon>Bivalvia</taxon>
        <taxon>Autobranchia</taxon>
        <taxon>Heteroconchia</taxon>
        <taxon>Palaeoheterodonta</taxon>
        <taxon>Unionida</taxon>
        <taxon>Unionoidea</taxon>
        <taxon>Unionidae</taxon>
        <taxon>Unioninae</taxon>
        <taxon>Sinanodonta</taxon>
    </lineage>
</organism>
<evidence type="ECO:0000256" key="5">
    <source>
        <dbReference type="ARBA" id="ARBA00022771"/>
    </source>
</evidence>
<keyword evidence="8" id="KW-0238">DNA-binding</keyword>
<evidence type="ECO:0000256" key="3">
    <source>
        <dbReference type="ARBA" id="ARBA00022723"/>
    </source>
</evidence>
<dbReference type="Proteomes" id="UP001634394">
    <property type="component" value="Unassembled WGS sequence"/>
</dbReference>
<feature type="region of interest" description="Disordered" evidence="12">
    <location>
        <begin position="370"/>
        <end position="427"/>
    </location>
</feature>
<proteinExistence type="inferred from homology"/>
<comment type="caution">
    <text evidence="14">The sequence shown here is derived from an EMBL/GenBank/DDBJ whole genome shotgun (WGS) entry which is preliminary data.</text>
</comment>
<dbReference type="PANTHER" id="PTHR24379">
    <property type="entry name" value="KRAB AND ZINC FINGER DOMAIN-CONTAINING"/>
    <property type="match status" value="1"/>
</dbReference>
<feature type="domain" description="C2H2-type" evidence="13">
    <location>
        <begin position="731"/>
        <end position="756"/>
    </location>
</feature>
<evidence type="ECO:0000256" key="10">
    <source>
        <dbReference type="ARBA" id="ARBA00023242"/>
    </source>
</evidence>
<evidence type="ECO:0000313" key="14">
    <source>
        <dbReference type="EMBL" id="KAL3859510.1"/>
    </source>
</evidence>
<dbReference type="GO" id="GO:0008270">
    <property type="term" value="F:zinc ion binding"/>
    <property type="evidence" value="ECO:0007669"/>
    <property type="project" value="UniProtKB-KW"/>
</dbReference>
<dbReference type="GO" id="GO:0005634">
    <property type="term" value="C:nucleus"/>
    <property type="evidence" value="ECO:0007669"/>
    <property type="project" value="UniProtKB-SubCell"/>
</dbReference>
<dbReference type="Pfam" id="PF12171">
    <property type="entry name" value="zf-C2H2_jaz"/>
    <property type="match status" value="1"/>
</dbReference>
<feature type="domain" description="C2H2-type" evidence="13">
    <location>
        <begin position="1006"/>
        <end position="1033"/>
    </location>
</feature>
<dbReference type="PROSITE" id="PS00028">
    <property type="entry name" value="ZINC_FINGER_C2H2_1"/>
    <property type="match status" value="11"/>
</dbReference>
<feature type="domain" description="C2H2-type" evidence="13">
    <location>
        <begin position="917"/>
        <end position="939"/>
    </location>
</feature>
<feature type="domain" description="C2H2-type" evidence="13">
    <location>
        <begin position="1124"/>
        <end position="1151"/>
    </location>
</feature>
<feature type="domain" description="C2H2-type" evidence="13">
    <location>
        <begin position="1152"/>
        <end position="1179"/>
    </location>
</feature>
<evidence type="ECO:0000256" key="6">
    <source>
        <dbReference type="ARBA" id="ARBA00022833"/>
    </source>
</evidence>
<evidence type="ECO:0000256" key="12">
    <source>
        <dbReference type="SAM" id="MobiDB-lite"/>
    </source>
</evidence>
<feature type="domain" description="C2H2-type" evidence="13">
    <location>
        <begin position="1067"/>
        <end position="1094"/>
    </location>
</feature>
<accession>A0ABD3VG75</accession>
<feature type="compositionally biased region" description="Basic residues" evidence="12">
    <location>
        <begin position="406"/>
        <end position="419"/>
    </location>
</feature>
<keyword evidence="9" id="KW-0804">Transcription</keyword>
<dbReference type="FunFam" id="3.30.160.60:FF:001370">
    <property type="entry name" value="Zinc finger protein"/>
    <property type="match status" value="1"/>
</dbReference>
<dbReference type="EMBL" id="JBJQND010000012">
    <property type="protein sequence ID" value="KAL3859510.1"/>
    <property type="molecule type" value="Genomic_DNA"/>
</dbReference>
<evidence type="ECO:0000256" key="1">
    <source>
        <dbReference type="ARBA" id="ARBA00004123"/>
    </source>
</evidence>
<evidence type="ECO:0000256" key="8">
    <source>
        <dbReference type="ARBA" id="ARBA00023125"/>
    </source>
</evidence>
<evidence type="ECO:0000256" key="7">
    <source>
        <dbReference type="ARBA" id="ARBA00023015"/>
    </source>
</evidence>
<dbReference type="GO" id="GO:0003690">
    <property type="term" value="F:double-stranded DNA binding"/>
    <property type="evidence" value="ECO:0007669"/>
    <property type="project" value="UniProtKB-ARBA"/>
</dbReference>
<feature type="region of interest" description="Disordered" evidence="12">
    <location>
        <begin position="477"/>
        <end position="511"/>
    </location>
</feature>
<keyword evidence="7" id="KW-0805">Transcription regulation</keyword>
<evidence type="ECO:0000256" key="2">
    <source>
        <dbReference type="ARBA" id="ARBA00006991"/>
    </source>
</evidence>
<evidence type="ECO:0000259" key="13">
    <source>
        <dbReference type="PROSITE" id="PS50157"/>
    </source>
</evidence>
<feature type="domain" description="C2H2-type" evidence="13">
    <location>
        <begin position="1180"/>
        <end position="1210"/>
    </location>
</feature>
<dbReference type="SMART" id="SM00355">
    <property type="entry name" value="ZnF_C2H2"/>
    <property type="match status" value="19"/>
</dbReference>
<keyword evidence="4" id="KW-0677">Repeat</keyword>
<evidence type="ECO:0000313" key="15">
    <source>
        <dbReference type="Proteomes" id="UP001634394"/>
    </source>
</evidence>
<feature type="domain" description="C2H2-type" evidence="13">
    <location>
        <begin position="848"/>
        <end position="876"/>
    </location>
</feature>
<keyword evidence="3" id="KW-0479">Metal-binding</keyword>
<dbReference type="InterPro" id="IPR003604">
    <property type="entry name" value="Matrin/U1-like-C_Znf_C2H2"/>
</dbReference>
<dbReference type="Gene3D" id="3.30.160.60">
    <property type="entry name" value="Classic Zinc Finger"/>
    <property type="match status" value="10"/>
</dbReference>
<dbReference type="InterPro" id="IPR022755">
    <property type="entry name" value="Znf_C2H2_jaz"/>
</dbReference>
<dbReference type="SUPFAM" id="SSF57667">
    <property type="entry name" value="beta-beta-alpha zinc fingers"/>
    <property type="match status" value="8"/>
</dbReference>
<evidence type="ECO:0000256" key="4">
    <source>
        <dbReference type="ARBA" id="ARBA00022737"/>
    </source>
</evidence>
<keyword evidence="5 11" id="KW-0863">Zinc-finger</keyword>
<feature type="region of interest" description="Disordered" evidence="12">
    <location>
        <begin position="1"/>
        <end position="29"/>
    </location>
</feature>